<evidence type="ECO:0000313" key="2">
    <source>
        <dbReference type="EMBL" id="PWK57624.1"/>
    </source>
</evidence>
<evidence type="ECO:0000313" key="3">
    <source>
        <dbReference type="Proteomes" id="UP000245390"/>
    </source>
</evidence>
<dbReference type="Pfam" id="PF20408">
    <property type="entry name" value="Abhydrolase_11"/>
    <property type="match status" value="1"/>
</dbReference>
<evidence type="ECO:0000259" key="1">
    <source>
        <dbReference type="Pfam" id="PF20408"/>
    </source>
</evidence>
<dbReference type="InterPro" id="IPR046879">
    <property type="entry name" value="KANL3/Tex30_Abhydrolase"/>
</dbReference>
<dbReference type="OrthoDB" id="652634at2"/>
<dbReference type="PANTHER" id="PTHR13136">
    <property type="entry name" value="TESTIS DEVELOPMENT PROTEIN PRTD"/>
    <property type="match status" value="1"/>
</dbReference>
<protein>
    <recommendedName>
        <fullName evidence="1">KANL3/Tex30 alpha/beta hydrolase-like domain-containing protein</fullName>
    </recommendedName>
</protein>
<gene>
    <name evidence="2" type="ORF">C8D95_102269</name>
</gene>
<dbReference type="SUPFAM" id="SSF53474">
    <property type="entry name" value="alpha/beta-Hydrolases"/>
    <property type="match status" value="1"/>
</dbReference>
<sequence>MDFLVDGPQDASVTVLFAHGAGAPMDSPSLDATVKAFAGRGLRVARFEFGYMAARRTGTRRPPPRAEALEPEYFAAIDALERPGRLVIGGKSMGGRVASMVAEALYDEGKIAGLLCLGYPFHPPSKPHQLRTQHLLTLTVPTLICQGTRDEFGAVEEVPGYALPQSIEILWLEDGNHDLTPRKKISGHTKSEHLDRVADRVAEWAQGLAARG</sequence>
<reference evidence="2 3" key="1">
    <citation type="submission" date="2018-05" db="EMBL/GenBank/DDBJ databases">
        <title>Genomic Encyclopedia of Type Strains, Phase IV (KMG-IV): sequencing the most valuable type-strain genomes for metagenomic binning, comparative biology and taxonomic classification.</title>
        <authorList>
            <person name="Goeker M."/>
        </authorList>
    </citation>
    <scope>NUCLEOTIDE SEQUENCE [LARGE SCALE GENOMIC DNA]</scope>
    <source>
        <strain evidence="2 3">DSM 103371</strain>
    </source>
</reference>
<dbReference type="InterPro" id="IPR029058">
    <property type="entry name" value="AB_hydrolase_fold"/>
</dbReference>
<dbReference type="AlphaFoldDB" id="A0A316G9Q0"/>
<comment type="caution">
    <text evidence="2">The sequence shown here is derived from an EMBL/GenBank/DDBJ whole genome shotgun (WGS) entry which is preliminary data.</text>
</comment>
<name>A0A316G9Q0_9RHOB</name>
<dbReference type="RefSeq" id="WP_109758221.1">
    <property type="nucleotide sequence ID" value="NZ_CP034588.1"/>
</dbReference>
<dbReference type="InterPro" id="IPR026555">
    <property type="entry name" value="NSL3/Tex30"/>
</dbReference>
<keyword evidence="3" id="KW-1185">Reference proteome</keyword>
<dbReference type="Gene3D" id="3.40.50.1820">
    <property type="entry name" value="alpha/beta hydrolase"/>
    <property type="match status" value="1"/>
</dbReference>
<dbReference type="PANTHER" id="PTHR13136:SF11">
    <property type="entry name" value="TESTIS-EXPRESSED PROTEIN 30"/>
    <property type="match status" value="1"/>
</dbReference>
<dbReference type="EMBL" id="QGGV01000002">
    <property type="protein sequence ID" value="PWK57624.1"/>
    <property type="molecule type" value="Genomic_DNA"/>
</dbReference>
<accession>A0A316G9Q0</accession>
<proteinExistence type="predicted"/>
<dbReference type="KEGG" id="salo:EF888_12815"/>
<feature type="domain" description="KANL3/Tex30 alpha/beta hydrolase-like" evidence="1">
    <location>
        <begin position="13"/>
        <end position="205"/>
    </location>
</feature>
<organism evidence="2 3">
    <name type="scientific">Silicimonas algicola</name>
    <dbReference type="NCBI Taxonomy" id="1826607"/>
    <lineage>
        <taxon>Bacteria</taxon>
        <taxon>Pseudomonadati</taxon>
        <taxon>Pseudomonadota</taxon>
        <taxon>Alphaproteobacteria</taxon>
        <taxon>Rhodobacterales</taxon>
        <taxon>Paracoccaceae</taxon>
    </lineage>
</organism>
<dbReference type="Proteomes" id="UP000245390">
    <property type="component" value="Unassembled WGS sequence"/>
</dbReference>